<dbReference type="InterPro" id="IPR036097">
    <property type="entry name" value="HisK_dim/P_sf"/>
</dbReference>
<feature type="region of interest" description="Disordered" evidence="10">
    <location>
        <begin position="442"/>
        <end position="464"/>
    </location>
</feature>
<evidence type="ECO:0000259" key="12">
    <source>
        <dbReference type="PROSITE" id="PS50109"/>
    </source>
</evidence>
<dbReference type="Pfam" id="PF00672">
    <property type="entry name" value="HAMP"/>
    <property type="match status" value="1"/>
</dbReference>
<dbReference type="GO" id="GO:0016301">
    <property type="term" value="F:kinase activity"/>
    <property type="evidence" value="ECO:0007669"/>
    <property type="project" value="UniProtKB-KW"/>
</dbReference>
<dbReference type="SMART" id="SM00387">
    <property type="entry name" value="HATPase_c"/>
    <property type="match status" value="1"/>
</dbReference>
<dbReference type="Pfam" id="PF02518">
    <property type="entry name" value="HATPase_c"/>
    <property type="match status" value="1"/>
</dbReference>
<dbReference type="PRINTS" id="PR00344">
    <property type="entry name" value="BCTRLSENSOR"/>
</dbReference>
<dbReference type="InterPro" id="IPR004358">
    <property type="entry name" value="Sig_transdc_His_kin-like_C"/>
</dbReference>
<proteinExistence type="predicted"/>
<dbReference type="InterPro" id="IPR003660">
    <property type="entry name" value="HAMP_dom"/>
</dbReference>
<feature type="transmembrane region" description="Helical" evidence="11">
    <location>
        <begin position="209"/>
        <end position="229"/>
    </location>
</feature>
<keyword evidence="7 14" id="KW-0418">Kinase</keyword>
<evidence type="ECO:0000256" key="6">
    <source>
        <dbReference type="ARBA" id="ARBA00022692"/>
    </source>
</evidence>
<dbReference type="InterPro" id="IPR007891">
    <property type="entry name" value="CHASE3"/>
</dbReference>
<comment type="caution">
    <text evidence="14">The sequence shown here is derived from an EMBL/GenBank/DDBJ whole genome shotgun (WGS) entry which is preliminary data.</text>
</comment>
<dbReference type="SUPFAM" id="SSF55874">
    <property type="entry name" value="ATPase domain of HSP90 chaperone/DNA topoisomerase II/histidine kinase"/>
    <property type="match status" value="1"/>
</dbReference>
<dbReference type="SMART" id="SM00304">
    <property type="entry name" value="HAMP"/>
    <property type="match status" value="1"/>
</dbReference>
<dbReference type="InterPro" id="IPR003661">
    <property type="entry name" value="HisK_dim/P_dom"/>
</dbReference>
<keyword evidence="4" id="KW-0597">Phosphoprotein</keyword>
<dbReference type="CDD" id="cd06225">
    <property type="entry name" value="HAMP"/>
    <property type="match status" value="1"/>
</dbReference>
<evidence type="ECO:0000256" key="10">
    <source>
        <dbReference type="SAM" id="MobiDB-lite"/>
    </source>
</evidence>
<evidence type="ECO:0000256" key="4">
    <source>
        <dbReference type="ARBA" id="ARBA00022553"/>
    </source>
</evidence>
<protein>
    <recommendedName>
        <fullName evidence="3">histidine kinase</fullName>
        <ecNumber evidence="3">2.7.13.3</ecNumber>
    </recommendedName>
</protein>
<dbReference type="PANTHER" id="PTHR43304:SF1">
    <property type="entry name" value="PAC DOMAIN-CONTAINING PROTEIN"/>
    <property type="match status" value="1"/>
</dbReference>
<organism evidence="14 15">
    <name type="scientific">Catenulispora yoronensis</name>
    <dbReference type="NCBI Taxonomy" id="450799"/>
    <lineage>
        <taxon>Bacteria</taxon>
        <taxon>Bacillati</taxon>
        <taxon>Actinomycetota</taxon>
        <taxon>Actinomycetes</taxon>
        <taxon>Catenulisporales</taxon>
        <taxon>Catenulisporaceae</taxon>
        <taxon>Catenulispora</taxon>
    </lineage>
</organism>
<dbReference type="Pfam" id="PF05227">
    <property type="entry name" value="CHASE3"/>
    <property type="match status" value="1"/>
</dbReference>
<accession>A0ABP5F0T7</accession>
<evidence type="ECO:0000256" key="1">
    <source>
        <dbReference type="ARBA" id="ARBA00000085"/>
    </source>
</evidence>
<dbReference type="EMBL" id="BAAAQN010000001">
    <property type="protein sequence ID" value="GAA2011369.1"/>
    <property type="molecule type" value="Genomic_DNA"/>
</dbReference>
<dbReference type="Pfam" id="PF00512">
    <property type="entry name" value="HisKA"/>
    <property type="match status" value="1"/>
</dbReference>
<dbReference type="InterPro" id="IPR005467">
    <property type="entry name" value="His_kinase_dom"/>
</dbReference>
<evidence type="ECO:0000256" key="3">
    <source>
        <dbReference type="ARBA" id="ARBA00012438"/>
    </source>
</evidence>
<comment type="catalytic activity">
    <reaction evidence="1">
        <text>ATP + protein L-histidine = ADP + protein N-phospho-L-histidine.</text>
        <dbReference type="EC" id="2.7.13.3"/>
    </reaction>
</comment>
<dbReference type="PROSITE" id="PS50109">
    <property type="entry name" value="HIS_KIN"/>
    <property type="match status" value="1"/>
</dbReference>
<dbReference type="InterPro" id="IPR036890">
    <property type="entry name" value="HATPase_C_sf"/>
</dbReference>
<dbReference type="SUPFAM" id="SSF47384">
    <property type="entry name" value="Homodimeric domain of signal transducing histidine kinase"/>
    <property type="match status" value="1"/>
</dbReference>
<evidence type="ECO:0000259" key="13">
    <source>
        <dbReference type="PROSITE" id="PS50885"/>
    </source>
</evidence>
<evidence type="ECO:0000256" key="7">
    <source>
        <dbReference type="ARBA" id="ARBA00022777"/>
    </source>
</evidence>
<reference evidence="15" key="1">
    <citation type="journal article" date="2019" name="Int. J. Syst. Evol. Microbiol.">
        <title>The Global Catalogue of Microorganisms (GCM) 10K type strain sequencing project: providing services to taxonomists for standard genome sequencing and annotation.</title>
        <authorList>
            <consortium name="The Broad Institute Genomics Platform"/>
            <consortium name="The Broad Institute Genome Sequencing Center for Infectious Disease"/>
            <person name="Wu L."/>
            <person name="Ma J."/>
        </authorList>
    </citation>
    <scope>NUCLEOTIDE SEQUENCE [LARGE SCALE GENOMIC DNA]</scope>
    <source>
        <strain evidence="15">JCM 16014</strain>
    </source>
</reference>
<gene>
    <name evidence="14" type="ORF">GCM10009839_01820</name>
</gene>
<name>A0ABP5F0T7_9ACTN</name>
<dbReference type="Gene3D" id="6.10.340.10">
    <property type="match status" value="1"/>
</dbReference>
<dbReference type="Gene3D" id="1.10.287.130">
    <property type="match status" value="1"/>
</dbReference>
<feature type="domain" description="Histidine kinase" evidence="12">
    <location>
        <begin position="312"/>
        <end position="542"/>
    </location>
</feature>
<feature type="transmembrane region" description="Helical" evidence="11">
    <location>
        <begin position="33"/>
        <end position="56"/>
    </location>
</feature>
<feature type="domain" description="HAMP" evidence="13">
    <location>
        <begin position="231"/>
        <end position="283"/>
    </location>
</feature>
<dbReference type="PANTHER" id="PTHR43304">
    <property type="entry name" value="PHYTOCHROME-LIKE PROTEIN CPH1"/>
    <property type="match status" value="1"/>
</dbReference>
<dbReference type="PROSITE" id="PS50885">
    <property type="entry name" value="HAMP"/>
    <property type="match status" value="1"/>
</dbReference>
<evidence type="ECO:0000313" key="15">
    <source>
        <dbReference type="Proteomes" id="UP001500751"/>
    </source>
</evidence>
<sequence>MDAVPNSSESAVPAGRVVVAPAPGRFNLTTRQWLWTAVASTLAVLSILGALGVWVFNLSSADTSAVVDRHTPALVQAVRLETAFINQETGVRGYGLSGRTDFLQPYTDGLAQQEAAAAQLRKLFAGDPRNLAELDKLLADADAWQSYFARPTAAAAPDVVQALTAQRVTKSKALFDTVRADTAAQQAHLQSARVAARQALTNVNALRDWVFAAIAVVIFVVAVLIFEGLRRGVTSPLAQLAADARQVADGDLDHPIAGTGPADLRQLADDVEGMRRRLRDELMTVDEGRRQLDAQTVELQRSNAELEQFAYVASHDLQEPLRKVASFCQLLQRRYGGQLDERADQYIEYAVDGANRMQTLIQDLLAFSRVGRTQEPYDDVDLEAVFNRALDSLSIAVSESGAEVTHDALPVVSGNATQLGMLFQNLVGNAIKFRDPARPSRVHVSATRTRDGDEGGVGAEDGDGAEGMWTVAVSDNGIGIGSEYTDRVFTIFQRLHPRDAYPGNGIGLAVCRKIVEFHGGRIAVDPEYAPGTRIVFTLPSGAALDGETSDLLAGTLVESREESREV</sequence>
<dbReference type="EC" id="2.7.13.3" evidence="3"/>
<dbReference type="SMART" id="SM00388">
    <property type="entry name" value="HisKA"/>
    <property type="match status" value="1"/>
</dbReference>
<dbReference type="InterPro" id="IPR052162">
    <property type="entry name" value="Sensor_kinase/Photoreceptor"/>
</dbReference>
<evidence type="ECO:0000256" key="11">
    <source>
        <dbReference type="SAM" id="Phobius"/>
    </source>
</evidence>
<keyword evidence="8 11" id="KW-1133">Transmembrane helix</keyword>
<keyword evidence="11" id="KW-0472">Membrane</keyword>
<dbReference type="CDD" id="cd00082">
    <property type="entry name" value="HisKA"/>
    <property type="match status" value="1"/>
</dbReference>
<keyword evidence="15" id="KW-1185">Reference proteome</keyword>
<keyword evidence="6 11" id="KW-0812">Transmembrane</keyword>
<keyword evidence="9" id="KW-0902">Two-component regulatory system</keyword>
<comment type="subcellular location">
    <subcellularLocation>
        <location evidence="2">Cell membrane</location>
    </subcellularLocation>
</comment>
<dbReference type="SUPFAM" id="SSF158472">
    <property type="entry name" value="HAMP domain-like"/>
    <property type="match status" value="1"/>
</dbReference>
<evidence type="ECO:0000313" key="14">
    <source>
        <dbReference type="EMBL" id="GAA2011369.1"/>
    </source>
</evidence>
<evidence type="ECO:0000256" key="2">
    <source>
        <dbReference type="ARBA" id="ARBA00004236"/>
    </source>
</evidence>
<evidence type="ECO:0000256" key="9">
    <source>
        <dbReference type="ARBA" id="ARBA00023012"/>
    </source>
</evidence>
<evidence type="ECO:0000256" key="8">
    <source>
        <dbReference type="ARBA" id="ARBA00022989"/>
    </source>
</evidence>
<dbReference type="Proteomes" id="UP001500751">
    <property type="component" value="Unassembled WGS sequence"/>
</dbReference>
<dbReference type="Gene3D" id="3.30.565.10">
    <property type="entry name" value="Histidine kinase-like ATPase, C-terminal domain"/>
    <property type="match status" value="1"/>
</dbReference>
<keyword evidence="5" id="KW-0808">Transferase</keyword>
<evidence type="ECO:0000256" key="5">
    <source>
        <dbReference type="ARBA" id="ARBA00022679"/>
    </source>
</evidence>
<dbReference type="InterPro" id="IPR003594">
    <property type="entry name" value="HATPase_dom"/>
</dbReference>